<keyword evidence="2" id="KW-1185">Reference proteome</keyword>
<dbReference type="PANTHER" id="PTHR33332">
    <property type="entry name" value="REVERSE TRANSCRIPTASE DOMAIN-CONTAINING PROTEIN"/>
    <property type="match status" value="1"/>
</dbReference>
<reference evidence="1" key="1">
    <citation type="submission" date="2019-10" db="EMBL/GenBank/DDBJ databases">
        <authorList>
            <person name="Soares A.E.R."/>
            <person name="Aleixo A."/>
            <person name="Schneider P."/>
            <person name="Miyaki C.Y."/>
            <person name="Schneider M.P."/>
            <person name="Mello C."/>
            <person name="Vasconcelos A.T.R."/>
        </authorList>
    </citation>
    <scope>NUCLEOTIDE SEQUENCE</scope>
    <source>
        <tissue evidence="1">Muscle</tissue>
    </source>
</reference>
<organism evidence="1 2">
    <name type="scientific">Willisornis vidua</name>
    <name type="common">Xingu scale-backed antbird</name>
    <dbReference type="NCBI Taxonomy" id="1566151"/>
    <lineage>
        <taxon>Eukaryota</taxon>
        <taxon>Metazoa</taxon>
        <taxon>Chordata</taxon>
        <taxon>Craniata</taxon>
        <taxon>Vertebrata</taxon>
        <taxon>Euteleostomi</taxon>
        <taxon>Archelosauria</taxon>
        <taxon>Archosauria</taxon>
        <taxon>Dinosauria</taxon>
        <taxon>Saurischia</taxon>
        <taxon>Theropoda</taxon>
        <taxon>Coelurosauria</taxon>
        <taxon>Aves</taxon>
        <taxon>Neognathae</taxon>
        <taxon>Neoaves</taxon>
        <taxon>Telluraves</taxon>
        <taxon>Australaves</taxon>
        <taxon>Passeriformes</taxon>
        <taxon>Thamnophilidae</taxon>
        <taxon>Willisornis</taxon>
    </lineage>
</organism>
<dbReference type="EMBL" id="WHWB01034784">
    <property type="protein sequence ID" value="KAJ7404208.1"/>
    <property type="molecule type" value="Genomic_DNA"/>
</dbReference>
<gene>
    <name evidence="1" type="ORF">WISP_146976</name>
</gene>
<evidence type="ECO:0000313" key="1">
    <source>
        <dbReference type="EMBL" id="KAJ7404208.1"/>
    </source>
</evidence>
<evidence type="ECO:0000313" key="2">
    <source>
        <dbReference type="Proteomes" id="UP001145742"/>
    </source>
</evidence>
<name>A0ABQ9CR54_9PASS</name>
<evidence type="ECO:0008006" key="3">
    <source>
        <dbReference type="Google" id="ProtNLM"/>
    </source>
</evidence>
<comment type="caution">
    <text evidence="1">The sequence shown here is derived from an EMBL/GenBank/DDBJ whole genome shotgun (WGS) entry which is preliminary data.</text>
</comment>
<protein>
    <recommendedName>
        <fullName evidence="3">Rna-directed dna polymerase from mobile element jockey-like</fullName>
    </recommendedName>
</protein>
<proteinExistence type="predicted"/>
<dbReference type="Proteomes" id="UP001145742">
    <property type="component" value="Unassembled WGS sequence"/>
</dbReference>
<accession>A0ABQ9CR54</accession>
<sequence>MGPVLFNIFIDDLDEGTQSIISQFADDTRLGGSVDLLQGRRALQRDLDRQERWAVPNEMRFNKAKCWILHFGHNNPMQCYRLGIEWLESSQVERDLGVWIDRRMNMSQQCAHVAKKANGILSCIKNSVARRMREMILRSTQRW</sequence>